<sequence>MKRNFQSLLRRVAVTWGVYSECLTSGLSVISCVLLSRSSSLLYYLNIS</sequence>
<proteinExistence type="predicted"/>
<name>A0A0E9X671_ANGAN</name>
<dbReference type="EMBL" id="GBXM01011379">
    <property type="protein sequence ID" value="JAH97198.1"/>
    <property type="molecule type" value="Transcribed_RNA"/>
</dbReference>
<dbReference type="PROSITE" id="PS51257">
    <property type="entry name" value="PROKAR_LIPOPROTEIN"/>
    <property type="match status" value="1"/>
</dbReference>
<reference evidence="2" key="2">
    <citation type="journal article" date="2015" name="Fish Shellfish Immunol.">
        <title>Early steps in the European eel (Anguilla anguilla)-Vibrio vulnificus interaction in the gills: Role of the RtxA13 toxin.</title>
        <authorList>
            <person name="Callol A."/>
            <person name="Pajuelo D."/>
            <person name="Ebbesson L."/>
            <person name="Teles M."/>
            <person name="MacKenzie S."/>
            <person name="Amaro C."/>
        </authorList>
    </citation>
    <scope>NUCLEOTIDE SEQUENCE</scope>
</reference>
<evidence type="ECO:0000313" key="2">
    <source>
        <dbReference type="EMBL" id="JAH97198.1"/>
    </source>
</evidence>
<evidence type="ECO:0000256" key="1">
    <source>
        <dbReference type="SAM" id="Phobius"/>
    </source>
</evidence>
<protein>
    <submittedName>
        <fullName evidence="2">Uncharacterized protein</fullName>
    </submittedName>
</protein>
<dbReference type="AlphaFoldDB" id="A0A0E9X671"/>
<keyword evidence="1" id="KW-1133">Transmembrane helix</keyword>
<keyword evidence="1" id="KW-0472">Membrane</keyword>
<accession>A0A0E9X671</accession>
<keyword evidence="1" id="KW-0812">Transmembrane</keyword>
<reference evidence="2" key="1">
    <citation type="submission" date="2014-11" db="EMBL/GenBank/DDBJ databases">
        <authorList>
            <person name="Amaro Gonzalez C."/>
        </authorList>
    </citation>
    <scope>NUCLEOTIDE SEQUENCE</scope>
</reference>
<organism evidence="2">
    <name type="scientific">Anguilla anguilla</name>
    <name type="common">European freshwater eel</name>
    <name type="synonym">Muraena anguilla</name>
    <dbReference type="NCBI Taxonomy" id="7936"/>
    <lineage>
        <taxon>Eukaryota</taxon>
        <taxon>Metazoa</taxon>
        <taxon>Chordata</taxon>
        <taxon>Craniata</taxon>
        <taxon>Vertebrata</taxon>
        <taxon>Euteleostomi</taxon>
        <taxon>Actinopterygii</taxon>
        <taxon>Neopterygii</taxon>
        <taxon>Teleostei</taxon>
        <taxon>Anguilliformes</taxon>
        <taxon>Anguillidae</taxon>
        <taxon>Anguilla</taxon>
    </lineage>
</organism>
<feature type="transmembrane region" description="Helical" evidence="1">
    <location>
        <begin position="12"/>
        <end position="36"/>
    </location>
</feature>